<sequence length="702" mass="80680">MKLSAIDEYSTFLYHQGTNYASYRLFGAHFTVLRRKPCVRFAVWAPHAQQVSVVGDFNHWDADANPMERSSCGNGIWVTHIAGLQEGDIYKYAITTASGERILKSDPYAFWSEVRPNTASKLTKLHYAWRDKKWMDSRSAYDSYRKPMLTYEVHLGSWRRDEDGEMLSYRAIAPQLVDYVKQMNYTHIELMPLCEYPFDGSWGYQGTGYFSATSRYGKPEDLMYLVDLCHRNGIGVILDWVPGHFCRDAHGLRHFDGEPCYESGNPMLAENKEWDTMNFDYGRTEVQSFLISSALFWLSQFHIDGLRIDAVANMLYLDYGHADGDWQPNKYGGRENLEAIDFLRHLNTAVFKEYPQALMIAEESSAWPLVTKPVDVGGLGFNYKWNMGWMNDMLRYMSLDPLFRKDNHNLITFSLCYAFSENFILPLSHDEVVHGKHSLLDKMPGDYWQKFAGLRAFYGYWMSHPGKKLLFMGSEFGQFIEWKYDDSLDWHLLKYPMHQAMHDYVRSLNTYYVDHPELWEEDCDWSGFSWISCDDCDNSVIAFYRTGKDESDMTVVVCNFTPVVRHSYRFGVPRKGTYVEVFNSDATAFGGSNVLNEGEFEAQDVPMHGMDQSLELTLPPLATIYLQLTGSAKKKAVTKRRRRRTVKTDKAADGTVKKTAKAPGKKATTRGKGKAKTAASEKKTAATRKRRPGRPAKKEADV</sequence>
<dbReference type="PANTHER" id="PTHR43651">
    <property type="entry name" value="1,4-ALPHA-GLUCAN-BRANCHING ENZYME"/>
    <property type="match status" value="1"/>
</dbReference>
<name>A0A2S0M8R1_MEGEL</name>
<accession>A0A2S0M8R1</accession>
<evidence type="ECO:0000256" key="2">
    <source>
        <dbReference type="ARBA" id="ARBA00002953"/>
    </source>
</evidence>
<feature type="compositionally biased region" description="Basic residues" evidence="12">
    <location>
        <begin position="685"/>
        <end position="695"/>
    </location>
</feature>
<proteinExistence type="inferred from homology"/>
<dbReference type="OrthoDB" id="9800174at2"/>
<evidence type="ECO:0000256" key="6">
    <source>
        <dbReference type="ARBA" id="ARBA00022676"/>
    </source>
</evidence>
<dbReference type="InterPro" id="IPR037439">
    <property type="entry name" value="Branching_enzy"/>
</dbReference>
<dbReference type="Proteomes" id="UP000238358">
    <property type="component" value="Chromosome"/>
</dbReference>
<evidence type="ECO:0000256" key="5">
    <source>
        <dbReference type="ARBA" id="ARBA00022600"/>
    </source>
</evidence>
<feature type="active site" description="Proton donor" evidence="10 11">
    <location>
        <position position="362"/>
    </location>
</feature>
<dbReference type="PANTHER" id="PTHR43651:SF3">
    <property type="entry name" value="1,4-ALPHA-GLUCAN-BRANCHING ENZYME"/>
    <property type="match status" value="1"/>
</dbReference>
<dbReference type="InterPro" id="IPR013780">
    <property type="entry name" value="Glyco_hydro_b"/>
</dbReference>
<evidence type="ECO:0000256" key="8">
    <source>
        <dbReference type="ARBA" id="ARBA00023056"/>
    </source>
</evidence>
<comment type="catalytic activity">
    <reaction evidence="1 10">
        <text>Transfers a segment of a (1-&gt;4)-alpha-D-glucan chain to a primary hydroxy group in a similar glucan chain.</text>
        <dbReference type="EC" id="2.4.1.18"/>
    </reaction>
</comment>
<dbReference type="NCBIfam" id="TIGR01515">
    <property type="entry name" value="branching_enzym"/>
    <property type="match status" value="1"/>
</dbReference>
<dbReference type="InterPro" id="IPR006407">
    <property type="entry name" value="GlgB"/>
</dbReference>
<dbReference type="Pfam" id="PF02922">
    <property type="entry name" value="CBM_48"/>
    <property type="match status" value="1"/>
</dbReference>
<evidence type="ECO:0000313" key="14">
    <source>
        <dbReference type="EMBL" id="AVO27861.1"/>
    </source>
</evidence>
<evidence type="ECO:0000256" key="7">
    <source>
        <dbReference type="ARBA" id="ARBA00022679"/>
    </source>
</evidence>
<keyword evidence="5 10" id="KW-0321">Glycogen metabolism</keyword>
<protein>
    <recommendedName>
        <fullName evidence="10">1,4-alpha-glucan branching enzyme GlgB</fullName>
        <ecNumber evidence="10">2.4.1.18</ecNumber>
    </recommendedName>
    <alternativeName>
        <fullName evidence="10">1,4-alpha-D-glucan:1,4-alpha-D-glucan 6-glucosyl-transferase</fullName>
    </alternativeName>
    <alternativeName>
        <fullName evidence="10">Alpha-(1-&gt;4)-glucan branching enzyme</fullName>
    </alternativeName>
    <alternativeName>
        <fullName evidence="10">Glycogen branching enzyme</fullName>
        <shortName evidence="10">BE</shortName>
    </alternativeName>
</protein>
<dbReference type="PIRSF" id="PIRSF000463">
    <property type="entry name" value="GlgB"/>
    <property type="match status" value="1"/>
</dbReference>
<dbReference type="GO" id="GO:0003844">
    <property type="term" value="F:1,4-alpha-glucan branching enzyme activity"/>
    <property type="evidence" value="ECO:0007669"/>
    <property type="project" value="UniProtKB-UniRule"/>
</dbReference>
<dbReference type="Gene3D" id="2.60.40.1180">
    <property type="entry name" value="Golgi alpha-mannosidase II"/>
    <property type="match status" value="1"/>
</dbReference>
<keyword evidence="9 10" id="KW-0119">Carbohydrate metabolism</keyword>
<keyword evidence="8 10" id="KW-0320">Glycogen biosynthesis</keyword>
<dbReference type="FunFam" id="2.60.40.1180:FF:000002">
    <property type="entry name" value="1,4-alpha-glucan branching enzyme GlgB"/>
    <property type="match status" value="1"/>
</dbReference>
<gene>
    <name evidence="10" type="primary">glgB</name>
    <name evidence="14" type="ORF">C6Y28_09670</name>
</gene>
<dbReference type="InterPro" id="IPR006048">
    <property type="entry name" value="A-amylase/branching_C"/>
</dbReference>
<comment type="similarity">
    <text evidence="4 10">Belongs to the glycosyl hydrolase 13 family. GlgB subfamily.</text>
</comment>
<dbReference type="SUPFAM" id="SSF81296">
    <property type="entry name" value="E set domains"/>
    <property type="match status" value="1"/>
</dbReference>
<organism evidence="14 15">
    <name type="scientific">Megasphaera elsdenii</name>
    <dbReference type="NCBI Taxonomy" id="907"/>
    <lineage>
        <taxon>Bacteria</taxon>
        <taxon>Bacillati</taxon>
        <taxon>Bacillota</taxon>
        <taxon>Negativicutes</taxon>
        <taxon>Veillonellales</taxon>
        <taxon>Veillonellaceae</taxon>
        <taxon>Megasphaera</taxon>
    </lineage>
</organism>
<dbReference type="Gene3D" id="2.60.40.10">
    <property type="entry name" value="Immunoglobulins"/>
    <property type="match status" value="1"/>
</dbReference>
<dbReference type="Pfam" id="PF02806">
    <property type="entry name" value="Alpha-amylase_C"/>
    <property type="match status" value="1"/>
</dbReference>
<dbReference type="UniPathway" id="UPA00164"/>
<dbReference type="HAMAP" id="MF_00685">
    <property type="entry name" value="GlgB"/>
    <property type="match status" value="1"/>
</dbReference>
<evidence type="ECO:0000256" key="10">
    <source>
        <dbReference type="HAMAP-Rule" id="MF_00685"/>
    </source>
</evidence>
<feature type="active site" description="Nucleophile" evidence="10 11">
    <location>
        <position position="309"/>
    </location>
</feature>
<feature type="domain" description="Glycosyl hydrolase family 13 catalytic" evidence="13">
    <location>
        <begin position="152"/>
        <end position="501"/>
    </location>
</feature>
<dbReference type="GO" id="GO:0005978">
    <property type="term" value="P:glycogen biosynthetic process"/>
    <property type="evidence" value="ECO:0007669"/>
    <property type="project" value="UniProtKB-UniRule"/>
</dbReference>
<dbReference type="AlphaFoldDB" id="A0A2S0M8R1"/>
<keyword evidence="6 10" id="KW-0328">Glycosyltransferase</keyword>
<comment type="subunit">
    <text evidence="10">Monomer.</text>
</comment>
<dbReference type="Gene3D" id="3.20.20.80">
    <property type="entry name" value="Glycosidases"/>
    <property type="match status" value="1"/>
</dbReference>
<dbReference type="InterPro" id="IPR044143">
    <property type="entry name" value="GlgB_N_E_set_prok"/>
</dbReference>
<dbReference type="RefSeq" id="WP_036220741.1">
    <property type="nucleotide sequence ID" value="NZ_CAMFOL010000010.1"/>
</dbReference>
<feature type="compositionally biased region" description="Basic and acidic residues" evidence="12">
    <location>
        <begin position="646"/>
        <end position="656"/>
    </location>
</feature>
<dbReference type="EMBL" id="CP027569">
    <property type="protein sequence ID" value="AVO27861.1"/>
    <property type="molecule type" value="Genomic_DNA"/>
</dbReference>
<dbReference type="FunFam" id="3.20.20.80:FF:000003">
    <property type="entry name" value="1,4-alpha-glucan branching enzyme GlgB"/>
    <property type="match status" value="1"/>
</dbReference>
<dbReference type="GO" id="GO:0004553">
    <property type="term" value="F:hydrolase activity, hydrolyzing O-glycosyl compounds"/>
    <property type="evidence" value="ECO:0007669"/>
    <property type="project" value="InterPro"/>
</dbReference>
<dbReference type="CDD" id="cd11322">
    <property type="entry name" value="AmyAc_Glg_BE"/>
    <property type="match status" value="1"/>
</dbReference>
<evidence type="ECO:0000256" key="12">
    <source>
        <dbReference type="SAM" id="MobiDB-lite"/>
    </source>
</evidence>
<dbReference type="InterPro" id="IPR006047">
    <property type="entry name" value="GH13_cat_dom"/>
</dbReference>
<feature type="compositionally biased region" description="Basic residues" evidence="12">
    <location>
        <begin position="635"/>
        <end position="645"/>
    </location>
</feature>
<dbReference type="InterPro" id="IPR017853">
    <property type="entry name" value="GH"/>
</dbReference>
<dbReference type="GO" id="GO:0005829">
    <property type="term" value="C:cytosol"/>
    <property type="evidence" value="ECO:0007669"/>
    <property type="project" value="TreeGrafter"/>
</dbReference>
<evidence type="ECO:0000256" key="3">
    <source>
        <dbReference type="ARBA" id="ARBA00004964"/>
    </source>
</evidence>
<feature type="compositionally biased region" description="Basic residues" evidence="12">
    <location>
        <begin position="658"/>
        <end position="675"/>
    </location>
</feature>
<dbReference type="NCBIfam" id="NF008967">
    <property type="entry name" value="PRK12313.1"/>
    <property type="match status" value="1"/>
</dbReference>
<comment type="function">
    <text evidence="2 10">Catalyzes the formation of the alpha-1,6-glucosidic linkages in glycogen by scission of a 1,4-alpha-linked oligosaccharide from growing alpha-1,4-glucan chains and the subsequent attachment of the oligosaccharide to the alpha-1,6 position.</text>
</comment>
<comment type="pathway">
    <text evidence="3 10">Glycan biosynthesis; glycogen biosynthesis.</text>
</comment>
<dbReference type="Pfam" id="PF00128">
    <property type="entry name" value="Alpha-amylase"/>
    <property type="match status" value="1"/>
</dbReference>
<feature type="region of interest" description="Disordered" evidence="12">
    <location>
        <begin position="635"/>
        <end position="702"/>
    </location>
</feature>
<dbReference type="GO" id="GO:0043169">
    <property type="term" value="F:cation binding"/>
    <property type="evidence" value="ECO:0007669"/>
    <property type="project" value="InterPro"/>
</dbReference>
<dbReference type="InterPro" id="IPR004193">
    <property type="entry name" value="Glyco_hydro_13_N"/>
</dbReference>
<dbReference type="CDD" id="cd02855">
    <property type="entry name" value="E_set_GBE_prok_N"/>
    <property type="match status" value="1"/>
</dbReference>
<dbReference type="EC" id="2.4.1.18" evidence="10"/>
<dbReference type="SMART" id="SM00642">
    <property type="entry name" value="Aamy"/>
    <property type="match status" value="1"/>
</dbReference>
<dbReference type="InterPro" id="IPR013783">
    <property type="entry name" value="Ig-like_fold"/>
</dbReference>
<evidence type="ECO:0000313" key="15">
    <source>
        <dbReference type="Proteomes" id="UP000238358"/>
    </source>
</evidence>
<evidence type="ECO:0000256" key="9">
    <source>
        <dbReference type="ARBA" id="ARBA00023277"/>
    </source>
</evidence>
<evidence type="ECO:0000256" key="1">
    <source>
        <dbReference type="ARBA" id="ARBA00000826"/>
    </source>
</evidence>
<evidence type="ECO:0000256" key="4">
    <source>
        <dbReference type="ARBA" id="ARBA00009000"/>
    </source>
</evidence>
<evidence type="ECO:0000259" key="13">
    <source>
        <dbReference type="SMART" id="SM00642"/>
    </source>
</evidence>
<keyword evidence="7 10" id="KW-0808">Transferase</keyword>
<dbReference type="SUPFAM" id="SSF51445">
    <property type="entry name" value="(Trans)glycosidases"/>
    <property type="match status" value="1"/>
</dbReference>
<dbReference type="SUPFAM" id="SSF51011">
    <property type="entry name" value="Glycosyl hydrolase domain"/>
    <property type="match status" value="1"/>
</dbReference>
<dbReference type="NCBIfam" id="NF003811">
    <property type="entry name" value="PRK05402.1"/>
    <property type="match status" value="1"/>
</dbReference>
<evidence type="ECO:0000256" key="11">
    <source>
        <dbReference type="PIRSR" id="PIRSR000463-1"/>
    </source>
</evidence>
<reference evidence="14 15" key="1">
    <citation type="journal article" date="2018" name="Genome Announc.">
        <title>Complete genomes of two Megasphaera elsdenii strains, NCIMB 702410 and ATCC 25940.</title>
        <authorList>
            <person name="Hatmaker E.A."/>
            <person name="O'Dell K."/>
            <person name="Riley L.A."/>
            <person name="Klingeman D.M."/>
            <person name="Guss A.M."/>
        </authorList>
    </citation>
    <scope>NUCLEOTIDE SEQUENCE [LARGE SCALE GENOMIC DNA]</scope>
    <source>
        <strain evidence="14 15">NCIMB702410</strain>
    </source>
</reference>
<dbReference type="InterPro" id="IPR014756">
    <property type="entry name" value="Ig_E-set"/>
</dbReference>